<feature type="compositionally biased region" description="Basic and acidic residues" evidence="1">
    <location>
        <begin position="141"/>
        <end position="156"/>
    </location>
</feature>
<dbReference type="PANTHER" id="PTHR23232:SF157">
    <property type="entry name" value="ZINC FINGER PROTEIN 525"/>
    <property type="match status" value="1"/>
</dbReference>
<accession>A0A7J7F8G2</accession>
<dbReference type="PANTHER" id="PTHR23232">
    <property type="entry name" value="KRAB DOMAIN C2H2 ZINC FINGER"/>
    <property type="match status" value="1"/>
</dbReference>
<evidence type="ECO:0000256" key="1">
    <source>
        <dbReference type="SAM" id="MobiDB-lite"/>
    </source>
</evidence>
<protein>
    <recommendedName>
        <fullName evidence="2">KRAB domain-containing protein</fullName>
    </recommendedName>
</protein>
<dbReference type="AlphaFoldDB" id="A0A7J7F8G2"/>
<dbReference type="InterPro" id="IPR001909">
    <property type="entry name" value="KRAB"/>
</dbReference>
<evidence type="ECO:0000313" key="3">
    <source>
        <dbReference type="EMBL" id="KAF5924343.1"/>
    </source>
</evidence>
<dbReference type="InterPro" id="IPR050169">
    <property type="entry name" value="Krueppel_C2H2_ZnF"/>
</dbReference>
<dbReference type="CDD" id="cd07765">
    <property type="entry name" value="KRAB_A-box"/>
    <property type="match status" value="1"/>
</dbReference>
<evidence type="ECO:0000259" key="2">
    <source>
        <dbReference type="PROSITE" id="PS50805"/>
    </source>
</evidence>
<organism evidence="3 4">
    <name type="scientific">Diceros bicornis minor</name>
    <name type="common">South-central black rhinoceros</name>
    <dbReference type="NCBI Taxonomy" id="77932"/>
    <lineage>
        <taxon>Eukaryota</taxon>
        <taxon>Metazoa</taxon>
        <taxon>Chordata</taxon>
        <taxon>Craniata</taxon>
        <taxon>Vertebrata</taxon>
        <taxon>Euteleostomi</taxon>
        <taxon>Mammalia</taxon>
        <taxon>Eutheria</taxon>
        <taxon>Laurasiatheria</taxon>
        <taxon>Perissodactyla</taxon>
        <taxon>Rhinocerotidae</taxon>
        <taxon>Diceros</taxon>
    </lineage>
</organism>
<comment type="caution">
    <text evidence="3">The sequence shown here is derived from an EMBL/GenBank/DDBJ whole genome shotgun (WGS) entry which is preliminary data.</text>
</comment>
<proteinExistence type="predicted"/>
<keyword evidence="4" id="KW-1185">Reference proteome</keyword>
<feature type="domain" description="KRAB" evidence="2">
    <location>
        <begin position="9"/>
        <end position="80"/>
    </location>
</feature>
<feature type="compositionally biased region" description="Basic and acidic residues" evidence="1">
    <location>
        <begin position="120"/>
        <end position="129"/>
    </location>
</feature>
<dbReference type="Gene3D" id="6.10.140.140">
    <property type="match status" value="1"/>
</dbReference>
<dbReference type="Pfam" id="PF01352">
    <property type="entry name" value="KRAB"/>
    <property type="match status" value="1"/>
</dbReference>
<dbReference type="SMART" id="SM00349">
    <property type="entry name" value="KRAB"/>
    <property type="match status" value="1"/>
</dbReference>
<reference evidence="3 4" key="1">
    <citation type="journal article" date="2020" name="Mol. Biol. Evol.">
        <title>Interspecific Gene Flow and the Evolution of Specialization in Black and White Rhinoceros.</title>
        <authorList>
            <person name="Moodley Y."/>
            <person name="Westbury M.V."/>
            <person name="Russo I.M."/>
            <person name="Gopalakrishnan S."/>
            <person name="Rakotoarivelo A."/>
            <person name="Olsen R.A."/>
            <person name="Prost S."/>
            <person name="Tunstall T."/>
            <person name="Ryder O.A."/>
            <person name="Dalen L."/>
            <person name="Bruford M.W."/>
        </authorList>
    </citation>
    <scope>NUCLEOTIDE SEQUENCE [LARGE SCALE GENOMIC DNA]</scope>
    <source>
        <strain evidence="3">SBR-YM</strain>
        <tissue evidence="3">Skin</tissue>
    </source>
</reference>
<dbReference type="InterPro" id="IPR036051">
    <property type="entry name" value="KRAB_dom_sf"/>
</dbReference>
<dbReference type="SUPFAM" id="SSF109640">
    <property type="entry name" value="KRAB domain (Kruppel-associated box)"/>
    <property type="match status" value="1"/>
</dbReference>
<evidence type="ECO:0000313" key="4">
    <source>
        <dbReference type="Proteomes" id="UP000551758"/>
    </source>
</evidence>
<dbReference type="GO" id="GO:0006355">
    <property type="term" value="P:regulation of DNA-templated transcription"/>
    <property type="evidence" value="ECO:0007669"/>
    <property type="project" value="InterPro"/>
</dbReference>
<name>A0A7J7F8G2_DICBM</name>
<sequence length="509" mass="56174">MAARAPALVSFEDVAVTFTGEEWRHLDLAQRTLYQEVMLETCGLLVSLGHPVPKPELIYLLEQGQELWPVKKVLSESTYPGEKTKPKTTELTASQQAFTEEAPFEERVTQAASRGSRLGQARDQEKLSEMQEGNLRPGTDPNKETCPRKLSHKPDDSETDDSLCLRVLQERVTTRDALHEHDSQGPGKDPLSVLHFVQCDCEGTLNQEFFNFQLYNIYCIHWKLLCAYAAHSRARSLSQQLQGVRAVLAPAYTQDTAARTAKALPGLAPRGRPWDQQAGPPGPEARAGLPPEPDASRAGTSANLTRRVVASEDGRRPRGNRTAQSPPRFQDGEFRRLAEATAGWTKSGVHTRAAFLRRLRARDKSYRGLARWPPEKLHFPKVSAAARALCAPREKCPGLPKKLHRLKPSLQSGSTRTHTQSMERTTVVSGELCFLEPRAALYWRCKGNGAQTRKLHFPESDAATKGLPGHSYDRAEILLRARAAPAGAGGNWPVPAEGLLSAKPCCPAV</sequence>
<feature type="region of interest" description="Disordered" evidence="1">
    <location>
        <begin position="264"/>
        <end position="332"/>
    </location>
</feature>
<gene>
    <name evidence="3" type="ORF">HPG69_012597</name>
</gene>
<dbReference type="EMBL" id="JACDTQ010001023">
    <property type="protein sequence ID" value="KAF5924343.1"/>
    <property type="molecule type" value="Genomic_DNA"/>
</dbReference>
<feature type="region of interest" description="Disordered" evidence="1">
    <location>
        <begin position="99"/>
        <end position="162"/>
    </location>
</feature>
<dbReference type="PROSITE" id="PS50805">
    <property type="entry name" value="KRAB"/>
    <property type="match status" value="1"/>
</dbReference>
<dbReference type="Proteomes" id="UP000551758">
    <property type="component" value="Unassembled WGS sequence"/>
</dbReference>